<feature type="compositionally biased region" description="Basic residues" evidence="3">
    <location>
        <begin position="480"/>
        <end position="490"/>
    </location>
</feature>
<dbReference type="AlphaFoldDB" id="A0AA35RG89"/>
<dbReference type="GO" id="GO:0005524">
    <property type="term" value="F:ATP binding"/>
    <property type="evidence" value="ECO:0007669"/>
    <property type="project" value="UniProtKB-UniRule"/>
</dbReference>
<dbReference type="PROSITE" id="PS00107">
    <property type="entry name" value="PROTEIN_KINASE_ATP"/>
    <property type="match status" value="1"/>
</dbReference>
<feature type="coiled-coil region" evidence="2">
    <location>
        <begin position="349"/>
        <end position="383"/>
    </location>
</feature>
<dbReference type="InterPro" id="IPR000719">
    <property type="entry name" value="Prot_kinase_dom"/>
</dbReference>
<comment type="caution">
    <text evidence="5">The sequence shown here is derived from an EMBL/GenBank/DDBJ whole genome shotgun (WGS) entry which is preliminary data.</text>
</comment>
<dbReference type="SUPFAM" id="SSF117281">
    <property type="entry name" value="Kelch motif"/>
    <property type="match status" value="1"/>
</dbReference>
<sequence length="816" mass="89881">MDGGFEELGPFVLKDVRSTGEKIGFGAYASVEKVCIPGAVCAAKKIHSLFQDRTEIPAEDIRRAAAPFVRECRLMTTIRHPHIVQFLGVWFSPDSPLPTLVMELLCTDLHGLLEESAPQTTGERIGKKKPFFPLGLKCSILHDVASGLCYLHERSPPIIHRDLSARNVLLTSGMVAKIADLGVARIVSFIRGRASMTKGPGAPVYMPPEAVAGYRETPEKSSYDGTIDIFSFGVVSIFTLGQTFPQTLLEPTYHRNGIFRARTELERREHYMQTILELFPAGHPLITLIERCLQNSCFLRPDIQQVLQLLDEAKTMVGDQESSMNKLELIQAVHAQPFKESGFSHVSEKSELEERLRSKVSELNQLEEANQLLITQMEGKQAEASNLWEQVESLRKQGEDDLRMKDEEMAVVMEKNGKLHEQLQQMKTSTDCKTNYLETKLTTSENLVAEFQSMLLQKNKELEEMARILDSRQCAPTPKPRTRFGSKHKAAQPQRLPPTVSEACDKDCPSTTPTESSNEISRDAQYPSLENDRKLKLHCTLKASLPQFGMTRGSATSDQNFAYFTQLGSRAVHRYSLSGDTWSLLPQCPYRNCGLAIVDGALVALGGRKACSDYSNKLLTLRMTHWFEELPPMTVARDSPSLVVVEHGSGTNILVAGGSVSDSRWTASVEILNGRTKRWCSLVDLPKPLAFPSAALRQTTTSGTLLLSVVDAYRECYACSLYLSNESVMASGWSSLPKLPASGSTATVLRGELVVVGGLKSSSSSVSCIHQLIDNQWVQLGTVSTGTECLIASTHCDQLVIVGGDGGCDNVCVCSV</sequence>
<evidence type="ECO:0000256" key="2">
    <source>
        <dbReference type="SAM" id="Coils"/>
    </source>
</evidence>
<evidence type="ECO:0000259" key="4">
    <source>
        <dbReference type="PROSITE" id="PS50011"/>
    </source>
</evidence>
<dbReference type="InterPro" id="IPR015915">
    <property type="entry name" value="Kelch-typ_b-propeller"/>
</dbReference>
<evidence type="ECO:0000313" key="6">
    <source>
        <dbReference type="Proteomes" id="UP001174909"/>
    </source>
</evidence>
<dbReference type="SUPFAM" id="SSF56112">
    <property type="entry name" value="Protein kinase-like (PK-like)"/>
    <property type="match status" value="1"/>
</dbReference>
<dbReference type="GO" id="GO:0004674">
    <property type="term" value="F:protein serine/threonine kinase activity"/>
    <property type="evidence" value="ECO:0007669"/>
    <property type="project" value="TreeGrafter"/>
</dbReference>
<dbReference type="Pfam" id="PF00069">
    <property type="entry name" value="Pkinase"/>
    <property type="match status" value="1"/>
</dbReference>
<feature type="compositionally biased region" description="Polar residues" evidence="3">
    <location>
        <begin position="509"/>
        <end position="519"/>
    </location>
</feature>
<feature type="domain" description="Protein kinase" evidence="4">
    <location>
        <begin position="17"/>
        <end position="317"/>
    </location>
</feature>
<keyword evidence="1" id="KW-0067">ATP-binding</keyword>
<reference evidence="5" key="1">
    <citation type="submission" date="2023-03" db="EMBL/GenBank/DDBJ databases">
        <authorList>
            <person name="Steffen K."/>
            <person name="Cardenas P."/>
        </authorList>
    </citation>
    <scope>NUCLEOTIDE SEQUENCE</scope>
</reference>
<name>A0AA35RG89_GEOBA</name>
<dbReference type="Proteomes" id="UP001174909">
    <property type="component" value="Unassembled WGS sequence"/>
</dbReference>
<feature type="region of interest" description="Disordered" evidence="3">
    <location>
        <begin position="471"/>
        <end position="526"/>
    </location>
</feature>
<gene>
    <name evidence="5" type="ORF">GBAR_LOCUS7129</name>
</gene>
<dbReference type="Gene3D" id="1.10.510.10">
    <property type="entry name" value="Transferase(Phosphotransferase) domain 1"/>
    <property type="match status" value="1"/>
</dbReference>
<organism evidence="5 6">
    <name type="scientific">Geodia barretti</name>
    <name type="common">Barrett's horny sponge</name>
    <dbReference type="NCBI Taxonomy" id="519541"/>
    <lineage>
        <taxon>Eukaryota</taxon>
        <taxon>Metazoa</taxon>
        <taxon>Porifera</taxon>
        <taxon>Demospongiae</taxon>
        <taxon>Heteroscleromorpha</taxon>
        <taxon>Tetractinellida</taxon>
        <taxon>Astrophorina</taxon>
        <taxon>Geodiidae</taxon>
        <taxon>Geodia</taxon>
    </lineage>
</organism>
<dbReference type="PROSITE" id="PS00109">
    <property type="entry name" value="PROTEIN_KINASE_TYR"/>
    <property type="match status" value="1"/>
</dbReference>
<dbReference type="InterPro" id="IPR011009">
    <property type="entry name" value="Kinase-like_dom_sf"/>
</dbReference>
<proteinExistence type="predicted"/>
<feature type="binding site" evidence="1">
    <location>
        <position position="45"/>
    </location>
    <ligand>
        <name>ATP</name>
        <dbReference type="ChEBI" id="CHEBI:30616"/>
    </ligand>
</feature>
<evidence type="ECO:0000313" key="5">
    <source>
        <dbReference type="EMBL" id="CAI8010933.1"/>
    </source>
</evidence>
<accession>A0AA35RG89</accession>
<keyword evidence="5" id="KW-0808">Transferase</keyword>
<dbReference type="EMBL" id="CASHTH010001072">
    <property type="protein sequence ID" value="CAI8010933.1"/>
    <property type="molecule type" value="Genomic_DNA"/>
</dbReference>
<dbReference type="InterPro" id="IPR051681">
    <property type="entry name" value="Ser/Thr_Kinases-Pseudokinases"/>
</dbReference>
<keyword evidence="1" id="KW-0547">Nucleotide-binding</keyword>
<evidence type="ECO:0000256" key="1">
    <source>
        <dbReference type="PROSITE-ProRule" id="PRU10141"/>
    </source>
</evidence>
<keyword evidence="6" id="KW-1185">Reference proteome</keyword>
<keyword evidence="2" id="KW-0175">Coiled coil</keyword>
<keyword evidence="5" id="KW-0418">Kinase</keyword>
<dbReference type="PANTHER" id="PTHR44329">
    <property type="entry name" value="SERINE/THREONINE-PROTEIN KINASE TNNI3K-RELATED"/>
    <property type="match status" value="1"/>
</dbReference>
<dbReference type="Gene3D" id="3.30.200.20">
    <property type="entry name" value="Phosphorylase Kinase, domain 1"/>
    <property type="match status" value="1"/>
</dbReference>
<dbReference type="InterPro" id="IPR008266">
    <property type="entry name" value="Tyr_kinase_AS"/>
</dbReference>
<dbReference type="PROSITE" id="PS50011">
    <property type="entry name" value="PROTEIN_KINASE_DOM"/>
    <property type="match status" value="1"/>
</dbReference>
<dbReference type="Gene3D" id="2.120.10.80">
    <property type="entry name" value="Kelch-type beta propeller"/>
    <property type="match status" value="2"/>
</dbReference>
<evidence type="ECO:0000256" key="3">
    <source>
        <dbReference type="SAM" id="MobiDB-lite"/>
    </source>
</evidence>
<protein>
    <submittedName>
        <fullName evidence="5">Probable serine/threonine-protein kinase kinY</fullName>
    </submittedName>
</protein>
<dbReference type="InterPro" id="IPR017441">
    <property type="entry name" value="Protein_kinase_ATP_BS"/>
</dbReference>